<reference evidence="1" key="2">
    <citation type="submission" date="2022-01" db="EMBL/GenBank/DDBJ databases">
        <authorList>
            <person name="Yamashiro T."/>
            <person name="Shiraishi A."/>
            <person name="Satake H."/>
            <person name="Nakayama K."/>
        </authorList>
    </citation>
    <scope>NUCLEOTIDE SEQUENCE</scope>
</reference>
<keyword evidence="2" id="KW-1185">Reference proteome</keyword>
<dbReference type="Proteomes" id="UP001151760">
    <property type="component" value="Unassembled WGS sequence"/>
</dbReference>
<protein>
    <submittedName>
        <fullName evidence="1">Uncharacterized protein</fullName>
    </submittedName>
</protein>
<reference evidence="1" key="1">
    <citation type="journal article" date="2022" name="Int. J. Mol. Sci.">
        <title>Draft Genome of Tanacetum Coccineum: Genomic Comparison of Closely Related Tanacetum-Family Plants.</title>
        <authorList>
            <person name="Yamashiro T."/>
            <person name="Shiraishi A."/>
            <person name="Nakayama K."/>
            <person name="Satake H."/>
        </authorList>
    </citation>
    <scope>NUCLEOTIDE SEQUENCE</scope>
</reference>
<accession>A0ABQ5E2K8</accession>
<proteinExistence type="predicted"/>
<name>A0ABQ5E2K8_9ASTR</name>
<evidence type="ECO:0000313" key="2">
    <source>
        <dbReference type="Proteomes" id="UP001151760"/>
    </source>
</evidence>
<organism evidence="1 2">
    <name type="scientific">Tanacetum coccineum</name>
    <dbReference type="NCBI Taxonomy" id="301880"/>
    <lineage>
        <taxon>Eukaryota</taxon>
        <taxon>Viridiplantae</taxon>
        <taxon>Streptophyta</taxon>
        <taxon>Embryophyta</taxon>
        <taxon>Tracheophyta</taxon>
        <taxon>Spermatophyta</taxon>
        <taxon>Magnoliopsida</taxon>
        <taxon>eudicotyledons</taxon>
        <taxon>Gunneridae</taxon>
        <taxon>Pentapetalae</taxon>
        <taxon>asterids</taxon>
        <taxon>campanulids</taxon>
        <taxon>Asterales</taxon>
        <taxon>Asteraceae</taxon>
        <taxon>Asteroideae</taxon>
        <taxon>Anthemideae</taxon>
        <taxon>Anthemidinae</taxon>
        <taxon>Tanacetum</taxon>
    </lineage>
</organism>
<sequence length="101" mass="11343">MHAVPTLMTRIYMPSKSDFGIDESSLTYSLKQSKTSEFATNTSNFVSFESNSSVETLEFVPKPAVNKPKVVSKPKVWSDAPIIKEYESDSNDEYVIKPSKE</sequence>
<evidence type="ECO:0000313" key="1">
    <source>
        <dbReference type="EMBL" id="GJT45690.1"/>
    </source>
</evidence>
<gene>
    <name evidence="1" type="ORF">Tco_0954405</name>
</gene>
<comment type="caution">
    <text evidence="1">The sequence shown here is derived from an EMBL/GenBank/DDBJ whole genome shotgun (WGS) entry which is preliminary data.</text>
</comment>
<dbReference type="EMBL" id="BQNB010015922">
    <property type="protein sequence ID" value="GJT45690.1"/>
    <property type="molecule type" value="Genomic_DNA"/>
</dbReference>